<sequence length="77" mass="8281">MDRRAALRYSYGTSHGADQTYGGLDPNSCVMPGAFGYPYPAASRGDIHIANLSYDLPGEHQLPPGADVMLYAIHAKI</sequence>
<dbReference type="EMBL" id="CP140152">
    <property type="protein sequence ID" value="WQH06612.1"/>
    <property type="molecule type" value="Genomic_DNA"/>
</dbReference>
<protein>
    <submittedName>
        <fullName evidence="1">Uncharacterized protein</fullName>
    </submittedName>
</protein>
<reference evidence="1 2" key="1">
    <citation type="submission" date="2023-11" db="EMBL/GenBank/DDBJ databases">
        <title>MicrobeMod: A computational toolkit for identifying prokaryotic methylation and restriction-modification with nanopore sequencing.</title>
        <authorList>
            <person name="Crits-Christoph A."/>
            <person name="Kang S.C."/>
            <person name="Lee H."/>
            <person name="Ostrov N."/>
        </authorList>
    </citation>
    <scope>NUCLEOTIDE SEQUENCE [LARGE SCALE GENOMIC DNA]</scope>
    <source>
        <strain evidence="1 2">ATCC 25935</strain>
    </source>
</reference>
<dbReference type="Proteomes" id="UP001326110">
    <property type="component" value="Chromosome"/>
</dbReference>
<gene>
    <name evidence="1" type="ORF">SR858_09905</name>
</gene>
<organism evidence="1 2">
    <name type="scientific">Duganella zoogloeoides</name>
    <dbReference type="NCBI Taxonomy" id="75659"/>
    <lineage>
        <taxon>Bacteria</taxon>
        <taxon>Pseudomonadati</taxon>
        <taxon>Pseudomonadota</taxon>
        <taxon>Betaproteobacteria</taxon>
        <taxon>Burkholderiales</taxon>
        <taxon>Oxalobacteraceae</taxon>
        <taxon>Telluria group</taxon>
        <taxon>Duganella</taxon>
    </lineage>
</organism>
<dbReference type="GeneID" id="43162485"/>
<proteinExistence type="predicted"/>
<name>A0ABZ0Y3K0_9BURK</name>
<keyword evidence="2" id="KW-1185">Reference proteome</keyword>
<dbReference type="RefSeq" id="WP_019920617.1">
    <property type="nucleotide sequence ID" value="NZ_CP140152.1"/>
</dbReference>
<evidence type="ECO:0000313" key="1">
    <source>
        <dbReference type="EMBL" id="WQH06612.1"/>
    </source>
</evidence>
<accession>A0ABZ0Y3K0</accession>
<evidence type="ECO:0000313" key="2">
    <source>
        <dbReference type="Proteomes" id="UP001326110"/>
    </source>
</evidence>